<name>A0A252A3N2_9PROT</name>
<accession>A0A252A3N2</accession>
<sequence>MNYSILTEPENSCFLALPTPPDDEQPNALKQAFSLVSKIAWKVPGQRSANEVMTEIADTLSLSSDDVRASRSFLDCLIQRRRAETCSAWRITSHKTMKRDNLPEYDPDWQNGITFIRAPMGSGKSARIGRPFISASMNRRYTVASTPSRALCHEQASKFGIDLYSDVGGQGYASPAMSVCIPSLDKHGLQEQIGGASAFLFDEWSQSLALLAARGVCNKADFEKLTRICSTMDAGIFADAFLSDFDIQFVTSIMKPGLPIRIYDVDDQGQEFRARHTYGSKAREWIVHEILKELHNGGKCWVSCEGRRSSQTIGEILQQDGHRVLIVNKTTRDTPDVRAFLANAEEQCLQYDVIVHSPTITSGMSITGEKHGNHFTRGFFLGAGWKLQPKICAQMLRRVRYIREWSIGIAPNNSAQTVTEATEGAARAEIAALALQLHFVLSSESMGNHDSG</sequence>
<dbReference type="InterPro" id="IPR027417">
    <property type="entry name" value="P-loop_NTPase"/>
</dbReference>
<evidence type="ECO:0000313" key="2">
    <source>
        <dbReference type="Proteomes" id="UP000194565"/>
    </source>
</evidence>
<dbReference type="AlphaFoldDB" id="A0A252A3N2"/>
<gene>
    <name evidence="1" type="ORF">HC62_14590</name>
</gene>
<dbReference type="EMBL" id="JOMM01000051">
    <property type="protein sequence ID" value="OUI83381.1"/>
    <property type="molecule type" value="Genomic_DNA"/>
</dbReference>
<protein>
    <submittedName>
        <fullName evidence="1">Uncharacterized protein</fullName>
    </submittedName>
</protein>
<dbReference type="SUPFAM" id="SSF52540">
    <property type="entry name" value="P-loop containing nucleoside triphosphate hydrolases"/>
    <property type="match status" value="1"/>
</dbReference>
<comment type="caution">
    <text evidence="1">The sequence shown here is derived from an EMBL/GenBank/DDBJ whole genome shotgun (WGS) entry which is preliminary data.</text>
</comment>
<feature type="non-terminal residue" evidence="1">
    <location>
        <position position="452"/>
    </location>
</feature>
<organism evidence="1 2">
    <name type="scientific">Acetobacter tropicalis</name>
    <dbReference type="NCBI Taxonomy" id="104102"/>
    <lineage>
        <taxon>Bacteria</taxon>
        <taxon>Pseudomonadati</taxon>
        <taxon>Pseudomonadota</taxon>
        <taxon>Alphaproteobacteria</taxon>
        <taxon>Acetobacterales</taxon>
        <taxon>Acetobacteraceae</taxon>
        <taxon>Acetobacter</taxon>
    </lineage>
</organism>
<reference evidence="1 2" key="1">
    <citation type="submission" date="2014-06" db="EMBL/GenBank/DDBJ databases">
        <authorList>
            <person name="Ju J."/>
            <person name="Zhang J."/>
        </authorList>
    </citation>
    <scope>NUCLEOTIDE SEQUENCE [LARGE SCALE GENOMIC DNA]</scope>
    <source>
        <strain evidence="1">DmW_042</strain>
    </source>
</reference>
<dbReference type="Proteomes" id="UP000194565">
    <property type="component" value="Unassembled WGS sequence"/>
</dbReference>
<evidence type="ECO:0000313" key="1">
    <source>
        <dbReference type="EMBL" id="OUI83381.1"/>
    </source>
</evidence>
<proteinExistence type="predicted"/>